<evidence type="ECO:0000256" key="2">
    <source>
        <dbReference type="ARBA" id="ARBA00008639"/>
    </source>
</evidence>
<dbReference type="Gene3D" id="3.40.50.1100">
    <property type="match status" value="2"/>
</dbReference>
<gene>
    <name evidence="5" type="ORF">I4W93_019670</name>
</gene>
<dbReference type="InterPro" id="IPR036052">
    <property type="entry name" value="TrpB-like_PALP_sf"/>
</dbReference>
<dbReference type="RefSeq" id="WP_205313653.1">
    <property type="nucleotide sequence ID" value="NZ_JAERPS020000012.1"/>
</dbReference>
<accession>A0ABS7XE14</accession>
<proteinExistence type="inferred from homology"/>
<comment type="similarity">
    <text evidence="2">Belongs to the ACC deaminase/D-cysteine desulfhydrase family.</text>
</comment>
<dbReference type="PANTHER" id="PTHR43780:SF2">
    <property type="entry name" value="1-AMINOCYCLOPROPANE-1-CARBOXYLATE DEAMINASE-RELATED"/>
    <property type="match status" value="1"/>
</dbReference>
<evidence type="ECO:0000256" key="1">
    <source>
        <dbReference type="ARBA" id="ARBA00001933"/>
    </source>
</evidence>
<dbReference type="PANTHER" id="PTHR43780">
    <property type="entry name" value="1-AMINOCYCLOPROPANE-1-CARBOXYLATE DEAMINASE-RELATED"/>
    <property type="match status" value="1"/>
</dbReference>
<protein>
    <submittedName>
        <fullName evidence="5">Pyridoxal-phosphate dependent enzyme</fullName>
    </submittedName>
</protein>
<dbReference type="Proteomes" id="UP000663814">
    <property type="component" value="Unassembled WGS sequence"/>
</dbReference>
<comment type="cofactor">
    <cofactor evidence="1">
        <name>pyridoxal 5'-phosphate</name>
        <dbReference type="ChEBI" id="CHEBI:597326"/>
    </cofactor>
</comment>
<organism evidence="5 6">
    <name type="scientific">Rheinheimera maricola</name>
    <dbReference type="NCBI Taxonomy" id="2793282"/>
    <lineage>
        <taxon>Bacteria</taxon>
        <taxon>Pseudomonadati</taxon>
        <taxon>Pseudomonadota</taxon>
        <taxon>Gammaproteobacteria</taxon>
        <taxon>Chromatiales</taxon>
        <taxon>Chromatiaceae</taxon>
        <taxon>Rheinheimera</taxon>
    </lineage>
</organism>
<evidence type="ECO:0000259" key="4">
    <source>
        <dbReference type="Pfam" id="PF00291"/>
    </source>
</evidence>
<keyword evidence="3" id="KW-0663">Pyridoxal phosphate</keyword>
<feature type="domain" description="Tryptophan synthase beta chain-like PALP" evidence="4">
    <location>
        <begin position="35"/>
        <end position="290"/>
    </location>
</feature>
<name>A0ABS7XE14_9GAMM</name>
<evidence type="ECO:0000313" key="5">
    <source>
        <dbReference type="EMBL" id="MBZ9613818.1"/>
    </source>
</evidence>
<dbReference type="SUPFAM" id="SSF53686">
    <property type="entry name" value="Tryptophan synthase beta subunit-like PLP-dependent enzymes"/>
    <property type="match status" value="1"/>
</dbReference>
<keyword evidence="6" id="KW-1185">Reference proteome</keyword>
<evidence type="ECO:0000313" key="6">
    <source>
        <dbReference type="Proteomes" id="UP000663814"/>
    </source>
</evidence>
<reference evidence="5 6" key="1">
    <citation type="submission" date="2020-12" db="EMBL/GenBank/DDBJ databases">
        <authorList>
            <person name="Ruan W."/>
            <person name="Khan S.A."/>
            <person name="Jeon C.O."/>
        </authorList>
    </citation>
    <scope>NUCLEOTIDE SEQUENCE [LARGE SCALE GENOMIC DNA]</scope>
    <source>
        <strain evidence="5 6">MA-13</strain>
    </source>
</reference>
<dbReference type="Pfam" id="PF00291">
    <property type="entry name" value="PALP"/>
    <property type="match status" value="1"/>
</dbReference>
<dbReference type="InterPro" id="IPR027278">
    <property type="entry name" value="ACCD_DCysDesulf"/>
</dbReference>
<dbReference type="EMBL" id="JAERPS020000012">
    <property type="protein sequence ID" value="MBZ9613818.1"/>
    <property type="molecule type" value="Genomic_DNA"/>
</dbReference>
<comment type="caution">
    <text evidence="5">The sequence shown here is derived from an EMBL/GenBank/DDBJ whole genome shotgun (WGS) entry which is preliminary data.</text>
</comment>
<evidence type="ECO:0000256" key="3">
    <source>
        <dbReference type="ARBA" id="ARBA00022898"/>
    </source>
</evidence>
<reference evidence="5 6" key="2">
    <citation type="submission" date="2021-08" db="EMBL/GenBank/DDBJ databases">
        <title>Rheinheimera aquimaris sp. nov., isolated from seawater of the East Sea in Korea.</title>
        <authorList>
            <person name="Kim K.H."/>
            <person name="Wenting R."/>
            <person name="Kim K.R."/>
            <person name="Jeon C.O."/>
        </authorList>
    </citation>
    <scope>NUCLEOTIDE SEQUENCE [LARGE SCALE GENOMIC DNA]</scope>
    <source>
        <strain evidence="5 6">MA-13</strain>
    </source>
</reference>
<dbReference type="PIRSF" id="PIRSF006278">
    <property type="entry name" value="ACCD_DCysDesulf"/>
    <property type="match status" value="1"/>
</dbReference>
<sequence>MLSSTNSTLTISGRWQKIRHPLLLQHQQELWVFHLDTTLPQLSGNKWLKLKYHIILAQKMQKSGIATFGGAFSNHLAAVAAMCKHHNMQSLAFLRADNLDLDNPTLALCKQQGMDFTLLDRQQYRQRAEVEFIQHIQQQYPSMLLVPEGGSSIEGVRGVTELDLLNTPAGPANVIISPSASGGTVAGIINATKDVTRVLAIAVVKDDSLKQRITSLLHHNHNHNWQLITGYCGAGYARFDEPLLQFCRQMAKQQLYLEPIYSGKALAALFSLIAAGQIPRRARLSFFHTGGLQGLAGLHYRGLITAADYALLSGLEAY</sequence>
<dbReference type="InterPro" id="IPR001926">
    <property type="entry name" value="TrpB-like_PALP"/>
</dbReference>